<evidence type="ECO:0000256" key="4">
    <source>
        <dbReference type="ARBA" id="ARBA00022898"/>
    </source>
</evidence>
<dbReference type="InterPro" id="IPR004839">
    <property type="entry name" value="Aminotransferase_I/II_large"/>
</dbReference>
<dbReference type="InterPro" id="IPR015422">
    <property type="entry name" value="PyrdxlP-dep_Trfase_small"/>
</dbReference>
<dbReference type="AlphaFoldDB" id="A0A1B2DI00"/>
<dbReference type="PANTHER" id="PTHR42790:SF19">
    <property type="entry name" value="KYNURENINE_ALPHA-AMINOADIPATE AMINOTRANSFERASE, MITOCHONDRIAL"/>
    <property type="match status" value="1"/>
</dbReference>
<dbReference type="CDD" id="cd00609">
    <property type="entry name" value="AAT_like"/>
    <property type="match status" value="1"/>
</dbReference>
<keyword evidence="3" id="KW-0808">Transferase</keyword>
<gene>
    <name evidence="6" type="ORF">BBD42_13430</name>
</gene>
<evidence type="ECO:0000256" key="2">
    <source>
        <dbReference type="ARBA" id="ARBA00022576"/>
    </source>
</evidence>
<dbReference type="GO" id="GO:1901605">
    <property type="term" value="P:alpha-amino acid metabolic process"/>
    <property type="evidence" value="ECO:0007669"/>
    <property type="project" value="TreeGrafter"/>
</dbReference>
<reference evidence="6" key="1">
    <citation type="submission" date="2016-08" db="EMBL/GenBank/DDBJ databases">
        <title>Complete Genome Seqeunce of Paenibacillus sp. BIHB 4019 from tea rhizoplane.</title>
        <authorList>
            <person name="Thakur R."/>
            <person name="Swarnkar M.K."/>
            <person name="Gulati A."/>
        </authorList>
    </citation>
    <scope>NUCLEOTIDE SEQUENCE [LARGE SCALE GENOMIC DNA]</scope>
    <source>
        <strain evidence="6">BIHB4019</strain>
    </source>
</reference>
<dbReference type="Gene3D" id="3.40.640.10">
    <property type="entry name" value="Type I PLP-dependent aspartate aminotransferase-like (Major domain)"/>
    <property type="match status" value="1"/>
</dbReference>
<dbReference type="InterPro" id="IPR015424">
    <property type="entry name" value="PyrdxlP-dep_Trfase"/>
</dbReference>
<dbReference type="InterPro" id="IPR050859">
    <property type="entry name" value="Class-I_PLP-dep_aminotransf"/>
</dbReference>
<keyword evidence="4" id="KW-0663">Pyridoxal phosphate</keyword>
<dbReference type="EMBL" id="CP016808">
    <property type="protein sequence ID" value="ANY67364.1"/>
    <property type="molecule type" value="Genomic_DNA"/>
</dbReference>
<keyword evidence="2" id="KW-0032">Aminotransferase</keyword>
<accession>A0A1B2DI00</accession>
<proteinExistence type="predicted"/>
<sequence>MGDQAAAYRFARNLPARSIGGTKVTDPQHVHLSYGFPATDLLPVEELHAAAAEALKWDRADALHYSGAKGPARVRDWVLARSRKFGIHAGAENFIPTFGAIQGIDLTARILLNPGDEAWVEGPTFFNGLQAFRAAGAVIKSIPVDEEGLQVELLEAALKQAAASNEPIPKLLYCMPNYHNPTGVSLSLERRRKIAELAVAYNFLVLEDDAYAELNISGETLPAIYSFAPEQVIYVSTFSKTLGPGLRLGWAIAAPEVITHMATLSLGSQLNPFTQEVVGELLQHYGFDEQVAKLAERYKLQRDTMIQALRREFAEHIAVQAPDGGFFVWVTFDEQVDVRQFAPAALAKGVSFVAGNAFFADGQGSRHLRLCFSFCNTEQIERGIKALAEAYYEALQGLAAQQAVPELQA</sequence>
<name>A0A1B2DI00_9BACL</name>
<dbReference type="GO" id="GO:0030170">
    <property type="term" value="F:pyridoxal phosphate binding"/>
    <property type="evidence" value="ECO:0007669"/>
    <property type="project" value="InterPro"/>
</dbReference>
<dbReference type="GO" id="GO:0008483">
    <property type="term" value="F:transaminase activity"/>
    <property type="evidence" value="ECO:0007669"/>
    <property type="project" value="UniProtKB-KW"/>
</dbReference>
<dbReference type="InterPro" id="IPR015421">
    <property type="entry name" value="PyrdxlP-dep_Trfase_major"/>
</dbReference>
<evidence type="ECO:0000259" key="5">
    <source>
        <dbReference type="Pfam" id="PF00155"/>
    </source>
</evidence>
<dbReference type="RefSeq" id="WP_099518568.1">
    <property type="nucleotide sequence ID" value="NZ_CP016808.1"/>
</dbReference>
<evidence type="ECO:0000313" key="6">
    <source>
        <dbReference type="EMBL" id="ANY67364.1"/>
    </source>
</evidence>
<evidence type="ECO:0000256" key="3">
    <source>
        <dbReference type="ARBA" id="ARBA00022679"/>
    </source>
</evidence>
<feature type="domain" description="Aminotransferase class I/classII large" evidence="5">
    <location>
        <begin position="86"/>
        <end position="387"/>
    </location>
</feature>
<dbReference type="PANTHER" id="PTHR42790">
    <property type="entry name" value="AMINOTRANSFERASE"/>
    <property type="match status" value="1"/>
</dbReference>
<evidence type="ECO:0000256" key="1">
    <source>
        <dbReference type="ARBA" id="ARBA00001933"/>
    </source>
</evidence>
<protein>
    <recommendedName>
        <fullName evidence="5">Aminotransferase class I/classII large domain-containing protein</fullName>
    </recommendedName>
</protein>
<comment type="cofactor">
    <cofactor evidence="1">
        <name>pyridoxal 5'-phosphate</name>
        <dbReference type="ChEBI" id="CHEBI:597326"/>
    </cofactor>
</comment>
<dbReference type="Gene3D" id="3.90.1150.10">
    <property type="entry name" value="Aspartate Aminotransferase, domain 1"/>
    <property type="match status" value="1"/>
</dbReference>
<dbReference type="SUPFAM" id="SSF53383">
    <property type="entry name" value="PLP-dependent transferases"/>
    <property type="match status" value="1"/>
</dbReference>
<organism evidence="6">
    <name type="scientific">Paenibacillus sp. BIHB 4019</name>
    <dbReference type="NCBI Taxonomy" id="1870819"/>
    <lineage>
        <taxon>Bacteria</taxon>
        <taxon>Bacillati</taxon>
        <taxon>Bacillota</taxon>
        <taxon>Bacilli</taxon>
        <taxon>Bacillales</taxon>
        <taxon>Paenibacillaceae</taxon>
        <taxon>Paenibacillus</taxon>
    </lineage>
</organism>
<dbReference type="Pfam" id="PF00155">
    <property type="entry name" value="Aminotran_1_2"/>
    <property type="match status" value="1"/>
</dbReference>